<comment type="caution">
    <text evidence="2">The sequence shown here is derived from an EMBL/GenBank/DDBJ whole genome shotgun (WGS) entry which is preliminary data.</text>
</comment>
<dbReference type="InterPro" id="IPR027304">
    <property type="entry name" value="Trigger_fact/SurA_dom_sf"/>
</dbReference>
<name>A0A2M7UWV4_9BACT</name>
<evidence type="ECO:0000256" key="1">
    <source>
        <dbReference type="SAM" id="Phobius"/>
    </source>
</evidence>
<evidence type="ECO:0000313" key="2">
    <source>
        <dbReference type="EMBL" id="PIZ88452.1"/>
    </source>
</evidence>
<keyword evidence="1" id="KW-0472">Membrane</keyword>
<dbReference type="InterPro" id="IPR050245">
    <property type="entry name" value="PrsA_foldase"/>
</dbReference>
<proteinExistence type="predicted"/>
<sequence>MQQKILIIVIVGIIAVAAGAWFYFSGGEMPGQESSSESPDVVARVNGQDIGQAELEASEAQIAAGQGVEVSSLDAETRSQLREQALDNLISRALIQQKAKEMGIAAAEADIDAQIESIKAQFEDEAGYQATLNQEGLSEAELRSQIADEMVIRAYIEQALDLESVTATEEEVGAEYEQAAATNEGFPELSEVRGQIESSVIQQKQQQLITQHIQGLYAEADVEILI</sequence>
<keyword evidence="1" id="KW-0812">Transmembrane</keyword>
<organism evidence="2 3">
    <name type="scientific">Candidatus Nealsonbacteria bacterium CG_4_10_14_0_2_um_filter_39_15</name>
    <dbReference type="NCBI Taxonomy" id="1974681"/>
    <lineage>
        <taxon>Bacteria</taxon>
        <taxon>Candidatus Nealsoniibacteriota</taxon>
    </lineage>
</organism>
<keyword evidence="1" id="KW-1133">Transmembrane helix</keyword>
<dbReference type="SUPFAM" id="SSF109998">
    <property type="entry name" value="Triger factor/SurA peptide-binding domain-like"/>
    <property type="match status" value="1"/>
</dbReference>
<gene>
    <name evidence="2" type="ORF">COX91_00090</name>
</gene>
<dbReference type="EMBL" id="PFPA01000003">
    <property type="protein sequence ID" value="PIZ88452.1"/>
    <property type="molecule type" value="Genomic_DNA"/>
</dbReference>
<dbReference type="Pfam" id="PF13624">
    <property type="entry name" value="SurA_N_3"/>
    <property type="match status" value="1"/>
</dbReference>
<dbReference type="AlphaFoldDB" id="A0A2M7UWV4"/>
<accession>A0A2M7UWV4</accession>
<protein>
    <recommendedName>
        <fullName evidence="4">Peptidylprolyl isomerase</fullName>
    </recommendedName>
</protein>
<reference evidence="3" key="1">
    <citation type="submission" date="2017-09" db="EMBL/GenBank/DDBJ databases">
        <title>Depth-based differentiation of microbial function through sediment-hosted aquifers and enrichment of novel symbionts in the deep terrestrial subsurface.</title>
        <authorList>
            <person name="Probst A.J."/>
            <person name="Ladd B."/>
            <person name="Jarett J.K."/>
            <person name="Geller-Mcgrath D.E."/>
            <person name="Sieber C.M.K."/>
            <person name="Emerson J.B."/>
            <person name="Anantharaman K."/>
            <person name="Thomas B.C."/>
            <person name="Malmstrom R."/>
            <person name="Stieglmeier M."/>
            <person name="Klingl A."/>
            <person name="Woyke T."/>
            <person name="Ryan C.M."/>
            <person name="Banfield J.F."/>
        </authorList>
    </citation>
    <scope>NUCLEOTIDE SEQUENCE [LARGE SCALE GENOMIC DNA]</scope>
</reference>
<dbReference type="PANTHER" id="PTHR47245">
    <property type="entry name" value="PEPTIDYLPROLYL ISOMERASE"/>
    <property type="match status" value="1"/>
</dbReference>
<dbReference type="Gene3D" id="1.10.4030.10">
    <property type="entry name" value="Porin chaperone SurA, peptide-binding domain"/>
    <property type="match status" value="1"/>
</dbReference>
<evidence type="ECO:0008006" key="4">
    <source>
        <dbReference type="Google" id="ProtNLM"/>
    </source>
</evidence>
<evidence type="ECO:0000313" key="3">
    <source>
        <dbReference type="Proteomes" id="UP000230081"/>
    </source>
</evidence>
<dbReference type="Proteomes" id="UP000230081">
    <property type="component" value="Unassembled WGS sequence"/>
</dbReference>
<feature type="transmembrane region" description="Helical" evidence="1">
    <location>
        <begin position="5"/>
        <end position="24"/>
    </location>
</feature>
<dbReference type="PANTHER" id="PTHR47245:SF2">
    <property type="entry name" value="PEPTIDYL-PROLYL CIS-TRANS ISOMERASE HP_0175-RELATED"/>
    <property type="match status" value="1"/>
</dbReference>